<feature type="transmembrane region" description="Helical" evidence="8">
    <location>
        <begin position="469"/>
        <end position="489"/>
    </location>
</feature>
<dbReference type="RefSeq" id="WP_129352391.1">
    <property type="nucleotide sequence ID" value="NZ_CP012670.1"/>
</dbReference>
<accession>A0A4P2Q898</accession>
<feature type="transmembrane region" description="Helical" evidence="8">
    <location>
        <begin position="561"/>
        <end position="582"/>
    </location>
</feature>
<feature type="transmembrane region" description="Helical" evidence="8">
    <location>
        <begin position="6"/>
        <end position="25"/>
    </location>
</feature>
<feature type="transmembrane region" description="Helical" evidence="8">
    <location>
        <begin position="159"/>
        <end position="183"/>
    </location>
</feature>
<evidence type="ECO:0000256" key="2">
    <source>
        <dbReference type="ARBA" id="ARBA00022475"/>
    </source>
</evidence>
<proteinExistence type="predicted"/>
<dbReference type="Proteomes" id="UP000295781">
    <property type="component" value="Chromosome"/>
</dbReference>
<dbReference type="GO" id="GO:0016491">
    <property type="term" value="F:oxidoreductase activity"/>
    <property type="evidence" value="ECO:0007669"/>
    <property type="project" value="UniProtKB-KW"/>
</dbReference>
<evidence type="ECO:0000256" key="3">
    <source>
        <dbReference type="ARBA" id="ARBA00022692"/>
    </source>
</evidence>
<dbReference type="PRINTS" id="PR01434">
    <property type="entry name" value="NADHDHGNASE5"/>
</dbReference>
<keyword evidence="6 8" id="KW-0472">Membrane</keyword>
<dbReference type="AlphaFoldDB" id="A0A4P2Q898"/>
<evidence type="ECO:0000256" key="4">
    <source>
        <dbReference type="ARBA" id="ARBA00022989"/>
    </source>
</evidence>
<evidence type="ECO:0000313" key="11">
    <source>
        <dbReference type="Proteomes" id="UP000295781"/>
    </source>
</evidence>
<feature type="transmembrane region" description="Helical" evidence="8">
    <location>
        <begin position="130"/>
        <end position="147"/>
    </location>
</feature>
<keyword evidence="3 7" id="KW-0812">Transmembrane</keyword>
<gene>
    <name evidence="10" type="ORF">SOCEGT47_060080</name>
</gene>
<feature type="transmembrane region" description="Helical" evidence="8">
    <location>
        <begin position="401"/>
        <end position="418"/>
    </location>
</feature>
<keyword evidence="2" id="KW-1003">Cell membrane</keyword>
<organism evidence="10 11">
    <name type="scientific">Sorangium cellulosum</name>
    <name type="common">Polyangium cellulosum</name>
    <dbReference type="NCBI Taxonomy" id="56"/>
    <lineage>
        <taxon>Bacteria</taxon>
        <taxon>Pseudomonadati</taxon>
        <taxon>Myxococcota</taxon>
        <taxon>Polyangia</taxon>
        <taxon>Polyangiales</taxon>
        <taxon>Polyangiaceae</taxon>
        <taxon>Sorangium</taxon>
    </lineage>
</organism>
<feature type="transmembrane region" description="Helical" evidence="8">
    <location>
        <begin position="430"/>
        <end position="449"/>
    </location>
</feature>
<dbReference type="EMBL" id="CP012670">
    <property type="protein sequence ID" value="AUX25461.1"/>
    <property type="molecule type" value="Genomic_DNA"/>
</dbReference>
<name>A0A4P2Q898_SORCE</name>
<dbReference type="PANTHER" id="PTHR42682:SF4">
    <property type="entry name" value="NADH-UBIQUINONE_PLASTOQUINONE"/>
    <property type="match status" value="1"/>
</dbReference>
<evidence type="ECO:0000256" key="1">
    <source>
        <dbReference type="ARBA" id="ARBA00004651"/>
    </source>
</evidence>
<reference evidence="10 11" key="1">
    <citation type="submission" date="2015-09" db="EMBL/GenBank/DDBJ databases">
        <title>Sorangium comparison.</title>
        <authorList>
            <person name="Zaburannyi N."/>
            <person name="Bunk B."/>
            <person name="Overmann J."/>
            <person name="Mueller R."/>
        </authorList>
    </citation>
    <scope>NUCLEOTIDE SEQUENCE [LARGE SCALE GENOMIC DNA]</scope>
    <source>
        <strain evidence="10 11">So ceGT47</strain>
    </source>
</reference>
<dbReference type="GO" id="GO:0005886">
    <property type="term" value="C:plasma membrane"/>
    <property type="evidence" value="ECO:0007669"/>
    <property type="project" value="UniProtKB-SubCell"/>
</dbReference>
<protein>
    <recommendedName>
        <fullName evidence="9">NADH:quinone oxidoreductase/Mrp antiporter transmembrane domain-containing protein</fullName>
    </recommendedName>
</protein>
<feature type="transmembrane region" description="Helical" evidence="8">
    <location>
        <begin position="106"/>
        <end position="124"/>
    </location>
</feature>
<sequence>MSRVDTAAWTTVAAFAFPLLLAAAMPIRALRPLTTALAPWAALPALLLAVGLRGRATVDWASAVFGMQLGAQGMVAQAFLLFTACLWLAAGLFARAYMAEDPHRPRFWLFFLATSSGNIGLVLARDVATFYLFYALMTFAAYGMVVHDRTEAALRAGRVYLVMALAGEMLLLMAFFLIAGADINVGLEDVPRVVAASAHRELLGALVLVGFGVKAGAILLHMWLPLAHPVAPTPASAVLSGAIIKAGLLGWLRFLPLGEVALPAHGAACVVAGASAAFYGVALGLTQRDPKTILAYSSISQMGFMTAAIGVGLSNPAVVPSVVAAIVFYATHHAVAKGALFLGTGVARATGSGWPGRLVTLGLLWPALDISGAPLSSGALAKISLKSVVEEASWGTTPLPWLLSVGAVASTVLMIHFLHRTIPRSTEPGAPGAGLWVPWASLLVLDLVLLARPPVTPEDAALLLHADKIWGAAWPVIVGVVVAAGVGVLRRRGARLRVRVPPGDLLYLVDAALPRLERAVLAAREAWISAPLRKGRALQASIARVSDRLLQAAEKVEVDLAAFRTIGLLFLFGILVLAAQLLSTSMGGR</sequence>
<feature type="transmembrane region" description="Helical" evidence="8">
    <location>
        <begin position="236"/>
        <end position="254"/>
    </location>
</feature>
<dbReference type="InterPro" id="IPR052175">
    <property type="entry name" value="ComplexI-like_HydComp"/>
</dbReference>
<feature type="transmembrane region" description="Helical" evidence="8">
    <location>
        <begin position="203"/>
        <end position="224"/>
    </location>
</feature>
<keyword evidence="5" id="KW-0560">Oxidoreductase</keyword>
<comment type="subcellular location">
    <subcellularLocation>
        <location evidence="1">Cell membrane</location>
        <topology evidence="1">Multi-pass membrane protein</topology>
    </subcellularLocation>
    <subcellularLocation>
        <location evidence="7">Membrane</location>
        <topology evidence="7">Multi-pass membrane protein</topology>
    </subcellularLocation>
</comment>
<evidence type="ECO:0000256" key="6">
    <source>
        <dbReference type="ARBA" id="ARBA00023136"/>
    </source>
</evidence>
<feature type="transmembrane region" description="Helical" evidence="8">
    <location>
        <begin position="260"/>
        <end position="281"/>
    </location>
</feature>
<dbReference type="InterPro" id="IPR001750">
    <property type="entry name" value="ND/Mrp_TM"/>
</dbReference>
<evidence type="ECO:0000259" key="9">
    <source>
        <dbReference type="Pfam" id="PF00361"/>
    </source>
</evidence>
<feature type="transmembrane region" description="Helical" evidence="8">
    <location>
        <begin position="74"/>
        <end position="94"/>
    </location>
</feature>
<dbReference type="Pfam" id="PF00361">
    <property type="entry name" value="Proton_antipo_M"/>
    <property type="match status" value="1"/>
</dbReference>
<dbReference type="PANTHER" id="PTHR42682">
    <property type="entry name" value="HYDROGENASE-4 COMPONENT F"/>
    <property type="match status" value="1"/>
</dbReference>
<keyword evidence="4 8" id="KW-1133">Transmembrane helix</keyword>
<evidence type="ECO:0000256" key="5">
    <source>
        <dbReference type="ARBA" id="ARBA00023002"/>
    </source>
</evidence>
<feature type="domain" description="NADH:quinone oxidoreductase/Mrp antiporter transmembrane" evidence="9">
    <location>
        <begin position="124"/>
        <end position="346"/>
    </location>
</feature>
<evidence type="ECO:0000256" key="8">
    <source>
        <dbReference type="SAM" id="Phobius"/>
    </source>
</evidence>
<evidence type="ECO:0000313" key="10">
    <source>
        <dbReference type="EMBL" id="AUX25461.1"/>
    </source>
</evidence>
<evidence type="ECO:0000256" key="7">
    <source>
        <dbReference type="RuleBase" id="RU000320"/>
    </source>
</evidence>
<dbReference type="OrthoDB" id="9768329at2"/>